<proteinExistence type="predicted"/>
<sequence length="73" mass="7913">MILGLALVASAQAATVGEQAPPFELSDQYGETHSLADFRGQWLVVFFYPKADTPGCTTEACNFRDNIYAIRGA</sequence>
<protein>
    <recommendedName>
        <fullName evidence="7">Thioredoxin-dependent peroxiredoxin Bcp</fullName>
    </recommendedName>
</protein>
<dbReference type="Gene3D" id="3.40.30.10">
    <property type="entry name" value="Glutaredoxin"/>
    <property type="match status" value="1"/>
</dbReference>
<keyword evidence="4" id="KW-0560">Oxidoreductase</keyword>
<gene>
    <name evidence="9" type="ORF">FKY71_12395</name>
</gene>
<dbReference type="InterPro" id="IPR000866">
    <property type="entry name" value="AhpC/TSA"/>
</dbReference>
<dbReference type="Pfam" id="PF00578">
    <property type="entry name" value="AhpC-TSA"/>
    <property type="match status" value="1"/>
</dbReference>
<dbReference type="Proteomes" id="UP000315400">
    <property type="component" value="Unassembled WGS sequence"/>
</dbReference>
<feature type="non-terminal residue" evidence="9">
    <location>
        <position position="73"/>
    </location>
</feature>
<evidence type="ECO:0000256" key="5">
    <source>
        <dbReference type="ARBA" id="ARBA00023157"/>
    </source>
</evidence>
<evidence type="ECO:0000256" key="7">
    <source>
        <dbReference type="ARBA" id="ARBA00042639"/>
    </source>
</evidence>
<evidence type="ECO:0000256" key="3">
    <source>
        <dbReference type="ARBA" id="ARBA00022862"/>
    </source>
</evidence>
<reference evidence="9 10" key="1">
    <citation type="submission" date="2019-06" db="EMBL/GenBank/DDBJ databases">
        <title>Metagenome assembled Genome of Spiribacter salinus SL48-SHIP from the microbial mat of Salt Lake 48 (Novosibirsk region, Russia).</title>
        <authorList>
            <person name="Shipova A."/>
            <person name="Rozanov A.S."/>
            <person name="Bryanskaya A.V."/>
            <person name="Peltek S.E."/>
        </authorList>
    </citation>
    <scope>NUCLEOTIDE SEQUENCE [LARGE SCALE GENOMIC DNA]</scope>
    <source>
        <strain evidence="9">SL48-SHIP-2</strain>
    </source>
</reference>
<comment type="caution">
    <text evidence="9">The sequence shown here is derived from an EMBL/GenBank/DDBJ whole genome shotgun (WGS) entry which is preliminary data.</text>
</comment>
<accession>A0A540VRC2</accession>
<dbReference type="PANTHER" id="PTHR42801">
    <property type="entry name" value="THIOREDOXIN-DEPENDENT PEROXIDE REDUCTASE"/>
    <property type="match status" value="1"/>
</dbReference>
<dbReference type="SUPFAM" id="SSF52833">
    <property type="entry name" value="Thioredoxin-like"/>
    <property type="match status" value="1"/>
</dbReference>
<dbReference type="PANTHER" id="PTHR42801:SF4">
    <property type="entry name" value="AHPC_TSA FAMILY PROTEIN"/>
    <property type="match status" value="1"/>
</dbReference>
<dbReference type="InterPro" id="IPR050924">
    <property type="entry name" value="Peroxiredoxin_BCP/PrxQ"/>
</dbReference>
<evidence type="ECO:0000256" key="4">
    <source>
        <dbReference type="ARBA" id="ARBA00023002"/>
    </source>
</evidence>
<organism evidence="9 10">
    <name type="scientific">Spiribacter salinus</name>
    <dbReference type="NCBI Taxonomy" id="1335746"/>
    <lineage>
        <taxon>Bacteria</taxon>
        <taxon>Pseudomonadati</taxon>
        <taxon>Pseudomonadota</taxon>
        <taxon>Gammaproteobacteria</taxon>
        <taxon>Chromatiales</taxon>
        <taxon>Ectothiorhodospiraceae</taxon>
        <taxon>Spiribacter</taxon>
    </lineage>
</organism>
<dbReference type="EMBL" id="VIFK01000148">
    <property type="protein sequence ID" value="TQE98713.1"/>
    <property type="molecule type" value="Genomic_DNA"/>
</dbReference>
<evidence type="ECO:0000259" key="8">
    <source>
        <dbReference type="Pfam" id="PF00578"/>
    </source>
</evidence>
<name>A0A540VRC2_9GAMM</name>
<dbReference type="GO" id="GO:0045454">
    <property type="term" value="P:cell redox homeostasis"/>
    <property type="evidence" value="ECO:0007669"/>
    <property type="project" value="TreeGrafter"/>
</dbReference>
<keyword evidence="6" id="KW-0676">Redox-active center</keyword>
<evidence type="ECO:0000313" key="10">
    <source>
        <dbReference type="Proteomes" id="UP000315400"/>
    </source>
</evidence>
<keyword evidence="3" id="KW-0049">Antioxidant</keyword>
<comment type="function">
    <text evidence="1">Thiol-specific peroxidase that catalyzes the reduction of hydrogen peroxide and organic hydroperoxides to water and alcohols, respectively. Plays a role in cell protection against oxidative stress by detoxifying peroxides and as sensor of hydrogen peroxide-mediated signaling events.</text>
</comment>
<dbReference type="AlphaFoldDB" id="A0A540VRC2"/>
<keyword evidence="2" id="KW-0575">Peroxidase</keyword>
<evidence type="ECO:0000256" key="6">
    <source>
        <dbReference type="ARBA" id="ARBA00023284"/>
    </source>
</evidence>
<dbReference type="GO" id="GO:0034599">
    <property type="term" value="P:cellular response to oxidative stress"/>
    <property type="evidence" value="ECO:0007669"/>
    <property type="project" value="TreeGrafter"/>
</dbReference>
<dbReference type="GO" id="GO:0008379">
    <property type="term" value="F:thioredoxin peroxidase activity"/>
    <property type="evidence" value="ECO:0007669"/>
    <property type="project" value="TreeGrafter"/>
</dbReference>
<keyword evidence="5" id="KW-1015">Disulfide bond</keyword>
<evidence type="ECO:0000256" key="2">
    <source>
        <dbReference type="ARBA" id="ARBA00022559"/>
    </source>
</evidence>
<dbReference type="CDD" id="cd03017">
    <property type="entry name" value="PRX_BCP"/>
    <property type="match status" value="1"/>
</dbReference>
<evidence type="ECO:0000256" key="1">
    <source>
        <dbReference type="ARBA" id="ARBA00003330"/>
    </source>
</evidence>
<dbReference type="GO" id="GO:0005737">
    <property type="term" value="C:cytoplasm"/>
    <property type="evidence" value="ECO:0007669"/>
    <property type="project" value="TreeGrafter"/>
</dbReference>
<dbReference type="InterPro" id="IPR036249">
    <property type="entry name" value="Thioredoxin-like_sf"/>
</dbReference>
<feature type="domain" description="Alkyl hydroperoxide reductase subunit C/ Thiol specific antioxidant" evidence="8">
    <location>
        <begin position="16"/>
        <end position="67"/>
    </location>
</feature>
<evidence type="ECO:0000313" key="9">
    <source>
        <dbReference type="EMBL" id="TQE98713.1"/>
    </source>
</evidence>